<organism evidence="1">
    <name type="scientific">marine sediment metagenome</name>
    <dbReference type="NCBI Taxonomy" id="412755"/>
    <lineage>
        <taxon>unclassified sequences</taxon>
        <taxon>metagenomes</taxon>
        <taxon>ecological metagenomes</taxon>
    </lineage>
</organism>
<gene>
    <name evidence="1" type="ORF">LCGC14_2509120</name>
</gene>
<proteinExistence type="predicted"/>
<accession>A0A0F9DT63</accession>
<protein>
    <submittedName>
        <fullName evidence="1">Uncharacterized protein</fullName>
    </submittedName>
</protein>
<evidence type="ECO:0000313" key="1">
    <source>
        <dbReference type="EMBL" id="KKL15088.1"/>
    </source>
</evidence>
<comment type="caution">
    <text evidence="1">The sequence shown here is derived from an EMBL/GenBank/DDBJ whole genome shotgun (WGS) entry which is preliminary data.</text>
</comment>
<dbReference type="EMBL" id="LAZR01040200">
    <property type="protein sequence ID" value="KKL15088.1"/>
    <property type="molecule type" value="Genomic_DNA"/>
</dbReference>
<reference evidence="1" key="1">
    <citation type="journal article" date="2015" name="Nature">
        <title>Complex archaea that bridge the gap between prokaryotes and eukaryotes.</title>
        <authorList>
            <person name="Spang A."/>
            <person name="Saw J.H."/>
            <person name="Jorgensen S.L."/>
            <person name="Zaremba-Niedzwiedzka K."/>
            <person name="Martijn J."/>
            <person name="Lind A.E."/>
            <person name="van Eijk R."/>
            <person name="Schleper C."/>
            <person name="Guy L."/>
            <person name="Ettema T.J."/>
        </authorList>
    </citation>
    <scope>NUCLEOTIDE SEQUENCE</scope>
</reference>
<sequence length="249" mass="26580">MKTVTVPKVGQATFSLLTDGVDMTATQDIGMTTTDLTTATRGAKFVLTDTLVRQANDNTFDMVGKQLGDGLGRIMDTDGIGLFTNLNGGTKLGADNVDMEIINASACIAFARDNNFPNPVHIIHHPNAVYKLMASMAIIPQVSNDPLAGSDPARGKLLNNFYKMRFDNVGVFQTSNIAKESGVDSGIGAIFSENAMALLTAVGMNHEEERDASLRAWEVILTADYGVFELDDGYGAGMQYEIGAPSTSN</sequence>
<dbReference type="AlphaFoldDB" id="A0A0F9DT63"/>
<name>A0A0F9DT63_9ZZZZ</name>